<evidence type="ECO:0000313" key="2">
    <source>
        <dbReference type="EMBL" id="KAH0220245.1"/>
    </source>
</evidence>
<gene>
    <name evidence="2" type="ORF">KCV03_g5727</name>
</gene>
<dbReference type="EMBL" id="JAHFYH010000039">
    <property type="protein sequence ID" value="KAH0220245.1"/>
    <property type="molecule type" value="Genomic_DNA"/>
</dbReference>
<feature type="compositionally biased region" description="Low complexity" evidence="1">
    <location>
        <begin position="82"/>
        <end position="94"/>
    </location>
</feature>
<evidence type="ECO:0000256" key="1">
    <source>
        <dbReference type="SAM" id="MobiDB-lite"/>
    </source>
</evidence>
<dbReference type="AlphaFoldDB" id="A0A9P8K7M1"/>
<protein>
    <submittedName>
        <fullName evidence="2">Uncharacterized protein</fullName>
    </submittedName>
</protein>
<dbReference type="OrthoDB" id="3925742at2759"/>
<sequence length="145" mass="15520">MRDLVCRLHRQTRPSASRPAIRPLAHQHGTLQTSQLVASAEQDSQCPDSLHRDALTPASASGRDSDHLATSPVGRGVDRISGLESSSNLSLHLLPDPPPSRLGQSQPHSRRTHLCTSAARPGSQAKPTISKKPHLVVRSCSTLAP</sequence>
<accession>A0A9P8K7M1</accession>
<proteinExistence type="predicted"/>
<comment type="caution">
    <text evidence="2">The sequence shown here is derived from an EMBL/GenBank/DDBJ whole genome shotgun (WGS) entry which is preliminary data.</text>
</comment>
<feature type="non-terminal residue" evidence="2">
    <location>
        <position position="145"/>
    </location>
</feature>
<name>A0A9P8K7M1_AURME</name>
<dbReference type="Proteomes" id="UP000767238">
    <property type="component" value="Unassembled WGS sequence"/>
</dbReference>
<organism evidence="2 3">
    <name type="scientific">Aureobasidium melanogenum</name>
    <name type="common">Aureobasidium pullulans var. melanogenum</name>
    <dbReference type="NCBI Taxonomy" id="46634"/>
    <lineage>
        <taxon>Eukaryota</taxon>
        <taxon>Fungi</taxon>
        <taxon>Dikarya</taxon>
        <taxon>Ascomycota</taxon>
        <taxon>Pezizomycotina</taxon>
        <taxon>Dothideomycetes</taxon>
        <taxon>Dothideomycetidae</taxon>
        <taxon>Dothideales</taxon>
        <taxon>Saccotheciaceae</taxon>
        <taxon>Aureobasidium</taxon>
    </lineage>
</organism>
<reference evidence="2" key="1">
    <citation type="journal article" date="2021" name="J Fungi (Basel)">
        <title>Virulence traits and population genomics of the black yeast Aureobasidium melanogenum.</title>
        <authorList>
            <person name="Cernosa A."/>
            <person name="Sun X."/>
            <person name="Gostincar C."/>
            <person name="Fang C."/>
            <person name="Gunde-Cimerman N."/>
            <person name="Song Z."/>
        </authorList>
    </citation>
    <scope>NUCLEOTIDE SEQUENCE</scope>
    <source>
        <strain evidence="2">EXF-8016</strain>
    </source>
</reference>
<reference evidence="2" key="2">
    <citation type="submission" date="2021-08" db="EMBL/GenBank/DDBJ databases">
        <authorList>
            <person name="Gostincar C."/>
            <person name="Sun X."/>
            <person name="Song Z."/>
            <person name="Gunde-Cimerman N."/>
        </authorList>
    </citation>
    <scope>NUCLEOTIDE SEQUENCE</scope>
    <source>
        <strain evidence="2">EXF-8016</strain>
    </source>
</reference>
<evidence type="ECO:0000313" key="3">
    <source>
        <dbReference type="Proteomes" id="UP000767238"/>
    </source>
</evidence>
<feature type="compositionally biased region" description="Polar residues" evidence="1">
    <location>
        <begin position="33"/>
        <end position="47"/>
    </location>
</feature>
<feature type="region of interest" description="Disordered" evidence="1">
    <location>
        <begin position="33"/>
        <end position="133"/>
    </location>
</feature>